<feature type="compositionally biased region" description="Polar residues" evidence="1">
    <location>
        <begin position="161"/>
        <end position="242"/>
    </location>
</feature>
<dbReference type="Proteomes" id="UP001293254">
    <property type="component" value="Unassembled WGS sequence"/>
</dbReference>
<name>A0AAE2CL66_9LAMI</name>
<feature type="region of interest" description="Disordered" evidence="1">
    <location>
        <begin position="159"/>
        <end position="286"/>
    </location>
</feature>
<comment type="caution">
    <text evidence="3">The sequence shown here is derived from an EMBL/GenBank/DDBJ whole genome shotgun (WGS) entry which is preliminary data.</text>
</comment>
<dbReference type="Pfam" id="PF26130">
    <property type="entry name" value="PB1-like"/>
    <property type="match status" value="1"/>
</dbReference>
<gene>
    <name evidence="3" type="ORF">Salat_1394500</name>
</gene>
<protein>
    <recommendedName>
        <fullName evidence="2">PB1-like domain-containing protein</fullName>
    </recommendedName>
</protein>
<dbReference type="AlphaFoldDB" id="A0AAE2CL66"/>
<accession>A0AAE2CL66</accession>
<reference evidence="3" key="2">
    <citation type="journal article" date="2024" name="Plant">
        <title>Genomic evolution and insights into agronomic trait innovations of Sesamum species.</title>
        <authorList>
            <person name="Miao H."/>
            <person name="Wang L."/>
            <person name="Qu L."/>
            <person name="Liu H."/>
            <person name="Sun Y."/>
            <person name="Le M."/>
            <person name="Wang Q."/>
            <person name="Wei S."/>
            <person name="Zheng Y."/>
            <person name="Lin W."/>
            <person name="Duan Y."/>
            <person name="Cao H."/>
            <person name="Xiong S."/>
            <person name="Wang X."/>
            <person name="Wei L."/>
            <person name="Li C."/>
            <person name="Ma Q."/>
            <person name="Ju M."/>
            <person name="Zhao R."/>
            <person name="Li G."/>
            <person name="Mu C."/>
            <person name="Tian Q."/>
            <person name="Mei H."/>
            <person name="Zhang T."/>
            <person name="Gao T."/>
            <person name="Zhang H."/>
        </authorList>
    </citation>
    <scope>NUCLEOTIDE SEQUENCE</scope>
    <source>
        <strain evidence="3">3651</strain>
    </source>
</reference>
<sequence>MRARNIVLDDYADFDVWVGGVIEWVPKIRYVGGSRVWFPDVDKEMIYYGDLIDMYVKAGGKGLNIVVYYYLSGMTLDNGIRLLNGDDGIRELIRAYKGLSVIPIYFEEKQSLLLVVNTQGNILPTEDPIPSLPYHEDFQPFNYFNDHADLNNDVVSEHSNTEIPVSNSPHNTDMPPSNSLHNSDIPYSNSPHHSNIPPLNSPHNSEIPPSNSAPNNEIPPSNSAPNNEIPPSNSAPNSNIHPNTDLPETDSSNKAEFLPHDFVSAFSTSRPTRPPPPAQEQRPFLS</sequence>
<evidence type="ECO:0000256" key="1">
    <source>
        <dbReference type="SAM" id="MobiDB-lite"/>
    </source>
</evidence>
<evidence type="ECO:0000313" key="4">
    <source>
        <dbReference type="Proteomes" id="UP001293254"/>
    </source>
</evidence>
<feature type="domain" description="PB1-like" evidence="2">
    <location>
        <begin position="13"/>
        <end position="107"/>
    </location>
</feature>
<dbReference type="EMBL" id="JACGWO010000005">
    <property type="protein sequence ID" value="KAK4426260.1"/>
    <property type="molecule type" value="Genomic_DNA"/>
</dbReference>
<reference evidence="3" key="1">
    <citation type="submission" date="2020-06" db="EMBL/GenBank/DDBJ databases">
        <authorList>
            <person name="Li T."/>
            <person name="Hu X."/>
            <person name="Zhang T."/>
            <person name="Song X."/>
            <person name="Zhang H."/>
            <person name="Dai N."/>
            <person name="Sheng W."/>
            <person name="Hou X."/>
            <person name="Wei L."/>
        </authorList>
    </citation>
    <scope>NUCLEOTIDE SEQUENCE</scope>
    <source>
        <strain evidence="3">3651</strain>
        <tissue evidence="3">Leaf</tissue>
    </source>
</reference>
<keyword evidence="4" id="KW-1185">Reference proteome</keyword>
<evidence type="ECO:0000259" key="2">
    <source>
        <dbReference type="Pfam" id="PF26130"/>
    </source>
</evidence>
<proteinExistence type="predicted"/>
<dbReference type="InterPro" id="IPR058594">
    <property type="entry name" value="PB1-like_dom_pln"/>
</dbReference>
<evidence type="ECO:0000313" key="3">
    <source>
        <dbReference type="EMBL" id="KAK4426260.1"/>
    </source>
</evidence>
<organism evidence="3 4">
    <name type="scientific">Sesamum alatum</name>
    <dbReference type="NCBI Taxonomy" id="300844"/>
    <lineage>
        <taxon>Eukaryota</taxon>
        <taxon>Viridiplantae</taxon>
        <taxon>Streptophyta</taxon>
        <taxon>Embryophyta</taxon>
        <taxon>Tracheophyta</taxon>
        <taxon>Spermatophyta</taxon>
        <taxon>Magnoliopsida</taxon>
        <taxon>eudicotyledons</taxon>
        <taxon>Gunneridae</taxon>
        <taxon>Pentapetalae</taxon>
        <taxon>asterids</taxon>
        <taxon>lamiids</taxon>
        <taxon>Lamiales</taxon>
        <taxon>Pedaliaceae</taxon>
        <taxon>Sesamum</taxon>
    </lineage>
</organism>